<evidence type="ECO:0000313" key="2">
    <source>
        <dbReference type="Proteomes" id="UP000260943"/>
    </source>
</evidence>
<dbReference type="AlphaFoldDB" id="A0A3E4QV21"/>
<dbReference type="Proteomes" id="UP000260943">
    <property type="component" value="Unassembled WGS sequence"/>
</dbReference>
<protein>
    <recommendedName>
        <fullName evidence="3">Flagellar protein FlgN</fullName>
    </recommendedName>
</protein>
<evidence type="ECO:0008006" key="3">
    <source>
        <dbReference type="Google" id="ProtNLM"/>
    </source>
</evidence>
<accession>A0A3E4QV21</accession>
<comment type="caution">
    <text evidence="1">The sequence shown here is derived from an EMBL/GenBank/DDBJ whole genome shotgun (WGS) entry which is preliminary data.</text>
</comment>
<gene>
    <name evidence="1" type="ORF">DXC81_02830</name>
</gene>
<proteinExistence type="predicted"/>
<dbReference type="EMBL" id="QSRJ01000003">
    <property type="protein sequence ID" value="RGL11079.1"/>
    <property type="molecule type" value="Genomic_DNA"/>
</dbReference>
<dbReference type="RefSeq" id="WP_117679099.1">
    <property type="nucleotide sequence ID" value="NZ_QSRJ01000003.1"/>
</dbReference>
<reference evidence="1 2" key="1">
    <citation type="submission" date="2018-08" db="EMBL/GenBank/DDBJ databases">
        <title>A genome reference for cultivated species of the human gut microbiota.</title>
        <authorList>
            <person name="Zou Y."/>
            <person name="Xue W."/>
            <person name="Luo G."/>
        </authorList>
    </citation>
    <scope>NUCLEOTIDE SEQUENCE [LARGE SCALE GENOMIC DNA]</scope>
    <source>
        <strain evidence="1 2">TF08-14</strain>
    </source>
</reference>
<organism evidence="1 2">
    <name type="scientific">Collinsella tanakaei</name>
    <dbReference type="NCBI Taxonomy" id="626935"/>
    <lineage>
        <taxon>Bacteria</taxon>
        <taxon>Bacillati</taxon>
        <taxon>Actinomycetota</taxon>
        <taxon>Coriobacteriia</taxon>
        <taxon>Coriobacteriales</taxon>
        <taxon>Coriobacteriaceae</taxon>
        <taxon>Collinsella</taxon>
    </lineage>
</organism>
<evidence type="ECO:0000313" key="1">
    <source>
        <dbReference type="EMBL" id="RGL11079.1"/>
    </source>
</evidence>
<name>A0A3E4QV21_9ACTN</name>
<sequence length="117" mass="13350">MVELYEQLDELTDRLERELETCRTSGCALARNEREYRTALRLAILEERRKGTPATVTGDLCRGREDIAALRCQRDCSEAIYRASQEAINVIKLRIRMVDAQITRVWNSGGVTQGGYL</sequence>